<dbReference type="RefSeq" id="WP_115882222.1">
    <property type="nucleotide sequence ID" value="NZ_QTTQ01000012.1"/>
</dbReference>
<dbReference type="InterPro" id="IPR008969">
    <property type="entry name" value="CarboxyPept-like_regulatory"/>
</dbReference>
<sequence length="255" mass="29725">MKNKYLILSSFLLLFLSINNYAQETTIKLNGIVRNDSIFLENINIINKTQNLGASSNSKGAFTIYTALGDSILFSSINYKNRIIKITDTHIINKTLIVYLEERNNELDEITLSSKIRLNFGKIDMQKGIVLDNSQNTYKKAPNSRRLTDPTYGNSGVNFISIFKLITKNLRKKRRDKKTQKDNTRRLINEFPEKLITKYKYDFFIEDLKIPQNQVYLFLDYCQDNGLKTYILSDEITIKNFLVKQSINYNKLKNN</sequence>
<protein>
    <recommendedName>
        <fullName evidence="4">Carboxypeptidase-like protein</fullName>
    </recommendedName>
</protein>
<gene>
    <name evidence="2" type="ORF">BX611_2749</name>
</gene>
<evidence type="ECO:0008006" key="4">
    <source>
        <dbReference type="Google" id="ProtNLM"/>
    </source>
</evidence>
<evidence type="ECO:0000256" key="1">
    <source>
        <dbReference type="SAM" id="SignalP"/>
    </source>
</evidence>
<evidence type="ECO:0000313" key="3">
    <source>
        <dbReference type="Proteomes" id="UP000256429"/>
    </source>
</evidence>
<dbReference type="AlphaFoldDB" id="A0A3D9RQ93"/>
<feature type="chain" id="PRO_5017716988" description="Carboxypeptidase-like protein" evidence="1">
    <location>
        <begin position="23"/>
        <end position="255"/>
    </location>
</feature>
<feature type="signal peptide" evidence="1">
    <location>
        <begin position="1"/>
        <end position="22"/>
    </location>
</feature>
<keyword evidence="1" id="KW-0732">Signal</keyword>
<keyword evidence="3" id="KW-1185">Reference proteome</keyword>
<evidence type="ECO:0000313" key="2">
    <source>
        <dbReference type="EMBL" id="REE79851.1"/>
    </source>
</evidence>
<organism evidence="2 3">
    <name type="scientific">Lutibacter oceani</name>
    <dbReference type="NCBI Taxonomy" id="1853311"/>
    <lineage>
        <taxon>Bacteria</taxon>
        <taxon>Pseudomonadati</taxon>
        <taxon>Bacteroidota</taxon>
        <taxon>Flavobacteriia</taxon>
        <taxon>Flavobacteriales</taxon>
        <taxon>Flavobacteriaceae</taxon>
        <taxon>Lutibacter</taxon>
    </lineage>
</organism>
<dbReference type="SUPFAM" id="SSF49464">
    <property type="entry name" value="Carboxypeptidase regulatory domain-like"/>
    <property type="match status" value="1"/>
</dbReference>
<dbReference type="OrthoDB" id="1431099at2"/>
<accession>A0A3D9RQ93</accession>
<name>A0A3D9RQ93_9FLAO</name>
<dbReference type="Proteomes" id="UP000256429">
    <property type="component" value="Unassembled WGS sequence"/>
</dbReference>
<dbReference type="EMBL" id="QTTQ01000012">
    <property type="protein sequence ID" value="REE79851.1"/>
    <property type="molecule type" value="Genomic_DNA"/>
</dbReference>
<reference evidence="2 3" key="1">
    <citation type="submission" date="2018-08" db="EMBL/GenBank/DDBJ databases">
        <title>Genomic Encyclopedia of Type Strains, Phase III (KMG-III): the genomes of soil and plant-associated and newly described type strains.</title>
        <authorList>
            <person name="Whitman W."/>
        </authorList>
    </citation>
    <scope>NUCLEOTIDE SEQUENCE [LARGE SCALE GENOMIC DNA]</scope>
    <source>
        <strain evidence="2 3">325-5</strain>
    </source>
</reference>
<proteinExistence type="predicted"/>
<comment type="caution">
    <text evidence="2">The sequence shown here is derived from an EMBL/GenBank/DDBJ whole genome shotgun (WGS) entry which is preliminary data.</text>
</comment>